<keyword evidence="3" id="KW-1185">Reference proteome</keyword>
<organism evidence="2 3">
    <name type="scientific">Pelagicoccus mobilis</name>
    <dbReference type="NCBI Taxonomy" id="415221"/>
    <lineage>
        <taxon>Bacteria</taxon>
        <taxon>Pseudomonadati</taxon>
        <taxon>Verrucomicrobiota</taxon>
        <taxon>Opitutia</taxon>
        <taxon>Puniceicoccales</taxon>
        <taxon>Pelagicoccaceae</taxon>
        <taxon>Pelagicoccus</taxon>
    </lineage>
</organism>
<dbReference type="Gene3D" id="2.30.110.10">
    <property type="entry name" value="Electron Transport, Fmn-binding Protein, Chain A"/>
    <property type="match status" value="1"/>
</dbReference>
<dbReference type="InterPro" id="IPR011576">
    <property type="entry name" value="Pyridox_Oxase_N"/>
</dbReference>
<dbReference type="PANTHER" id="PTHR42815:SF2">
    <property type="entry name" value="FAD-BINDING, PUTATIVE (AFU_ORTHOLOGUE AFUA_6G07600)-RELATED"/>
    <property type="match status" value="1"/>
</dbReference>
<dbReference type="RefSeq" id="WP_200354927.1">
    <property type="nucleotide sequence ID" value="NZ_JAENIL010000011.1"/>
</dbReference>
<dbReference type="Proteomes" id="UP000617628">
    <property type="component" value="Unassembled WGS sequence"/>
</dbReference>
<reference evidence="2" key="1">
    <citation type="submission" date="2021-01" db="EMBL/GenBank/DDBJ databases">
        <title>Modified the classification status of verrucomicrobia.</title>
        <authorList>
            <person name="Feng X."/>
        </authorList>
    </citation>
    <scope>NUCLEOTIDE SEQUENCE</scope>
    <source>
        <strain evidence="2">KCTC 13126</strain>
    </source>
</reference>
<proteinExistence type="predicted"/>
<evidence type="ECO:0000313" key="3">
    <source>
        <dbReference type="Proteomes" id="UP000617628"/>
    </source>
</evidence>
<dbReference type="AlphaFoldDB" id="A0A934VQB1"/>
<sequence>MRGEYLRTLQTAAVERAQMTEYGRVGRTAAPQTDGALGDSEVRFISERDSFYMASISSSGWPYLQHRGGPAGFLKAVGPRRLAFADLDGNRQLISVGNLAEEDRVSLFLMDYRARERLKVLGRARVVRAVDEPEVARKLGVSDERTRMIVIDVVGFDWNCPKHITQRFTRAEVMEFMENEQG</sequence>
<dbReference type="EMBL" id="JAENIL010000011">
    <property type="protein sequence ID" value="MBK1876710.1"/>
    <property type="molecule type" value="Genomic_DNA"/>
</dbReference>
<gene>
    <name evidence="2" type="ORF">JIN87_07510</name>
</gene>
<evidence type="ECO:0000259" key="1">
    <source>
        <dbReference type="Pfam" id="PF01243"/>
    </source>
</evidence>
<accession>A0A934VQB1</accession>
<protein>
    <submittedName>
        <fullName evidence="2">Pyridoxamine 5'-phosphate oxidase family protein</fullName>
    </submittedName>
</protein>
<dbReference type="SUPFAM" id="SSF50475">
    <property type="entry name" value="FMN-binding split barrel"/>
    <property type="match status" value="1"/>
</dbReference>
<comment type="caution">
    <text evidence="2">The sequence shown here is derived from an EMBL/GenBank/DDBJ whole genome shotgun (WGS) entry which is preliminary data.</text>
</comment>
<evidence type="ECO:0000313" key="2">
    <source>
        <dbReference type="EMBL" id="MBK1876710.1"/>
    </source>
</evidence>
<feature type="domain" description="Pyridoxamine 5'-phosphate oxidase N-terminal" evidence="1">
    <location>
        <begin position="43"/>
        <end position="134"/>
    </location>
</feature>
<name>A0A934VQB1_9BACT</name>
<dbReference type="PANTHER" id="PTHR42815">
    <property type="entry name" value="FAD-BINDING, PUTATIVE (AFU_ORTHOLOGUE AFUA_6G07600)-RELATED"/>
    <property type="match status" value="1"/>
</dbReference>
<dbReference type="InterPro" id="IPR012349">
    <property type="entry name" value="Split_barrel_FMN-bd"/>
</dbReference>
<dbReference type="Pfam" id="PF01243">
    <property type="entry name" value="PNPOx_N"/>
    <property type="match status" value="1"/>
</dbReference>